<protein>
    <submittedName>
        <fullName evidence="2">Uncharacterized protein</fullName>
    </submittedName>
</protein>
<dbReference type="RefSeq" id="WP_213241274.1">
    <property type="nucleotide sequence ID" value="NZ_CP060791.1"/>
</dbReference>
<name>A0ABX8CFK3_9CHLA</name>
<proteinExistence type="predicted"/>
<dbReference type="EMBL" id="CP060791">
    <property type="protein sequence ID" value="QVE49229.1"/>
    <property type="molecule type" value="Genomic_DNA"/>
</dbReference>
<sequence>MRKENLDALKSMGEEISNRLDKKYESLRKDYGVFVLKTQQEQATLEVSVNQNKDRLDQYRDSLNRQQKEIDNLNTKKSKKA</sequence>
<keyword evidence="3" id="KW-1185">Reference proteome</keyword>
<evidence type="ECO:0000313" key="2">
    <source>
        <dbReference type="EMBL" id="QVE49229.1"/>
    </source>
</evidence>
<dbReference type="GeneID" id="301704119"/>
<evidence type="ECO:0000313" key="3">
    <source>
        <dbReference type="Proteomes" id="UP000680625"/>
    </source>
</evidence>
<gene>
    <name evidence="2" type="ORF">H9Q19_00765</name>
</gene>
<accession>A0ABX8CFK3</accession>
<evidence type="ECO:0000256" key="1">
    <source>
        <dbReference type="SAM" id="MobiDB-lite"/>
    </source>
</evidence>
<feature type="compositionally biased region" description="Basic and acidic residues" evidence="1">
    <location>
        <begin position="62"/>
        <end position="71"/>
    </location>
</feature>
<feature type="region of interest" description="Disordered" evidence="1">
    <location>
        <begin position="62"/>
        <end position="81"/>
    </location>
</feature>
<reference evidence="2 3" key="1">
    <citation type="submission" date="2020-08" db="EMBL/GenBank/DDBJ databases">
        <title>Isolation and characterization of novel Chlamydia from Siamese crocodiles (Crocodylus siamensis).</title>
        <authorList>
            <person name="Sariya L."/>
        </authorList>
    </citation>
    <scope>NUCLEOTIDE SEQUENCE [LARGE SCALE GENOMIC DNA]</scope>
    <source>
        <strain evidence="2 3">No. 12</strain>
    </source>
</reference>
<organism evidence="2 3">
    <name type="scientific">Chlamydia crocodili</name>
    <dbReference type="NCBI Taxonomy" id="2766982"/>
    <lineage>
        <taxon>Bacteria</taxon>
        <taxon>Pseudomonadati</taxon>
        <taxon>Chlamydiota</taxon>
        <taxon>Chlamydiia</taxon>
        <taxon>Chlamydiales</taxon>
        <taxon>Chlamydiaceae</taxon>
        <taxon>Chlamydia/Chlamydophila group</taxon>
        <taxon>Chlamydia</taxon>
    </lineage>
</organism>
<dbReference type="Proteomes" id="UP000680625">
    <property type="component" value="Chromosome"/>
</dbReference>